<feature type="region of interest" description="Disordered" evidence="1">
    <location>
        <begin position="194"/>
        <end position="262"/>
    </location>
</feature>
<reference evidence="2 3" key="1">
    <citation type="submission" date="2024-02" db="EMBL/GenBank/DDBJ databases">
        <title>A draft genome for the cacao thread blight pathogen Marasmius crinis-equi.</title>
        <authorList>
            <person name="Cohen S.P."/>
            <person name="Baruah I.K."/>
            <person name="Amoako-Attah I."/>
            <person name="Bukari Y."/>
            <person name="Meinhardt L.W."/>
            <person name="Bailey B.A."/>
        </authorList>
    </citation>
    <scope>NUCLEOTIDE SEQUENCE [LARGE SCALE GENOMIC DNA]</scope>
    <source>
        <strain evidence="2 3">GH-76</strain>
    </source>
</reference>
<dbReference type="EMBL" id="JBAHYK010002303">
    <property type="protein sequence ID" value="KAL0565353.1"/>
    <property type="molecule type" value="Genomic_DNA"/>
</dbReference>
<comment type="caution">
    <text evidence="2">The sequence shown here is derived from an EMBL/GenBank/DDBJ whole genome shotgun (WGS) entry which is preliminary data.</text>
</comment>
<gene>
    <name evidence="2" type="ORF">V5O48_016672</name>
</gene>
<keyword evidence="3" id="KW-1185">Reference proteome</keyword>
<feature type="compositionally biased region" description="Low complexity" evidence="1">
    <location>
        <begin position="243"/>
        <end position="258"/>
    </location>
</feature>
<proteinExistence type="predicted"/>
<feature type="compositionally biased region" description="Pro residues" evidence="1">
    <location>
        <begin position="209"/>
        <end position="221"/>
    </location>
</feature>
<evidence type="ECO:0000313" key="2">
    <source>
        <dbReference type="EMBL" id="KAL0565353.1"/>
    </source>
</evidence>
<evidence type="ECO:0000313" key="3">
    <source>
        <dbReference type="Proteomes" id="UP001465976"/>
    </source>
</evidence>
<evidence type="ECO:0000256" key="1">
    <source>
        <dbReference type="SAM" id="MobiDB-lite"/>
    </source>
</evidence>
<organism evidence="2 3">
    <name type="scientific">Marasmius crinis-equi</name>
    <dbReference type="NCBI Taxonomy" id="585013"/>
    <lineage>
        <taxon>Eukaryota</taxon>
        <taxon>Fungi</taxon>
        <taxon>Dikarya</taxon>
        <taxon>Basidiomycota</taxon>
        <taxon>Agaricomycotina</taxon>
        <taxon>Agaricomycetes</taxon>
        <taxon>Agaricomycetidae</taxon>
        <taxon>Agaricales</taxon>
        <taxon>Marasmiineae</taxon>
        <taxon>Marasmiaceae</taxon>
        <taxon>Marasmius</taxon>
    </lineage>
</organism>
<name>A0ABR3ER38_9AGAR</name>
<dbReference type="Proteomes" id="UP001465976">
    <property type="component" value="Unassembled WGS sequence"/>
</dbReference>
<protein>
    <submittedName>
        <fullName evidence="2">Uncharacterized protein</fullName>
    </submittedName>
</protein>
<accession>A0ABR3ER38</accession>
<sequence>MPSIDSARTTPTLIERKPLVDIHKTLPPPSSGSLDKDNVSVYSQDSGCVILELEPRTQNCTDATPKATLTFAAIWDPERGFTTISGSQLLSDNGSSLCGREDYDDEHDYFGNGHPDCEPHLPSRFSVTTISTSNYLDINFGAATKRDLWNWTWPRGKTSKLNPSASNHSNPEDEHPPWILQIFKAGYTRPKGPSLKPILPEISESFQPNPVPDDPIPPPHAPTRRGSEDSIVPSGAQTYHTWSPSKEGPSSSTSSLGTVKGPRLPSVFQKLKRSATTGNISPSAGDRNLKRGWVIVDGTGKARSVLV</sequence>